<proteinExistence type="predicted"/>
<evidence type="ECO:0000313" key="1">
    <source>
        <dbReference type="EMBL" id="BBO78189.1"/>
    </source>
</evidence>
<protein>
    <submittedName>
        <fullName evidence="1">Uncharacterized protein</fullName>
    </submittedName>
</protein>
<keyword evidence="2" id="KW-1185">Reference proteome</keyword>
<name>A0A5K7ZDC2_9BACT</name>
<accession>A0A5K7ZDC2</accession>
<dbReference type="RefSeq" id="WP_155306851.1">
    <property type="nucleotide sequence ID" value="NZ_AP021875.1"/>
</dbReference>
<gene>
    <name evidence="1" type="ORF">DSCW_56060</name>
</gene>
<evidence type="ECO:0000313" key="2">
    <source>
        <dbReference type="Proteomes" id="UP000427769"/>
    </source>
</evidence>
<dbReference type="Proteomes" id="UP000427769">
    <property type="component" value="Chromosome"/>
</dbReference>
<dbReference type="EMBL" id="AP021875">
    <property type="protein sequence ID" value="BBO78189.1"/>
    <property type="molecule type" value="Genomic_DNA"/>
</dbReference>
<dbReference type="OrthoDB" id="5432324at2"/>
<dbReference type="KEGG" id="dwd:DSCW_56060"/>
<organism evidence="1 2">
    <name type="scientific">Desulfosarcina widdelii</name>
    <dbReference type="NCBI Taxonomy" id="947919"/>
    <lineage>
        <taxon>Bacteria</taxon>
        <taxon>Pseudomonadati</taxon>
        <taxon>Thermodesulfobacteriota</taxon>
        <taxon>Desulfobacteria</taxon>
        <taxon>Desulfobacterales</taxon>
        <taxon>Desulfosarcinaceae</taxon>
        <taxon>Desulfosarcina</taxon>
    </lineage>
</organism>
<reference evidence="1 2" key="1">
    <citation type="submission" date="2019-11" db="EMBL/GenBank/DDBJ databases">
        <title>Comparative genomics of hydrocarbon-degrading Desulfosarcina strains.</title>
        <authorList>
            <person name="Watanabe M."/>
            <person name="Kojima H."/>
            <person name="Fukui M."/>
        </authorList>
    </citation>
    <scope>NUCLEOTIDE SEQUENCE [LARGE SCALE GENOMIC DNA]</scope>
    <source>
        <strain evidence="1 2">PP31</strain>
    </source>
</reference>
<dbReference type="AlphaFoldDB" id="A0A5K7ZDC2"/>
<sequence length="85" mass="9708">MLTREALCLHIRELYPDIGACGIDVNVEHDDQNDRWTVYLRKDGKQLKTYLEPGDAEGCMQGKQCVSLGIEINQLKDSIDRMPSR</sequence>